<proteinExistence type="predicted"/>
<dbReference type="WBParaSite" id="SMUV_0000295601-mRNA-1">
    <property type="protein sequence ID" value="SMUV_0000295601-mRNA-1"/>
    <property type="gene ID" value="SMUV_0000295601"/>
</dbReference>
<evidence type="ECO:0000313" key="3">
    <source>
        <dbReference type="WBParaSite" id="SMUV_0000295601-mRNA-1"/>
    </source>
</evidence>
<reference evidence="3" key="1">
    <citation type="submission" date="2017-02" db="UniProtKB">
        <authorList>
            <consortium name="WormBaseParasite"/>
        </authorList>
    </citation>
    <scope>IDENTIFICATION</scope>
</reference>
<keyword evidence="2" id="KW-1185">Reference proteome</keyword>
<dbReference type="Proteomes" id="UP000046393">
    <property type="component" value="Unplaced"/>
</dbReference>
<dbReference type="InterPro" id="IPR057690">
    <property type="entry name" value="DUF7930"/>
</dbReference>
<feature type="domain" description="DUF7930" evidence="1">
    <location>
        <begin position="204"/>
        <end position="274"/>
    </location>
</feature>
<evidence type="ECO:0000313" key="2">
    <source>
        <dbReference type="Proteomes" id="UP000046393"/>
    </source>
</evidence>
<dbReference type="STRING" id="451379.A0A0N5AFB0"/>
<name>A0A0N5AFB0_9BILA</name>
<accession>A0A0N5AFB0</accession>
<organism evidence="2 3">
    <name type="scientific">Syphacia muris</name>
    <dbReference type="NCBI Taxonomy" id="451379"/>
    <lineage>
        <taxon>Eukaryota</taxon>
        <taxon>Metazoa</taxon>
        <taxon>Ecdysozoa</taxon>
        <taxon>Nematoda</taxon>
        <taxon>Chromadorea</taxon>
        <taxon>Rhabditida</taxon>
        <taxon>Spirurina</taxon>
        <taxon>Oxyuridomorpha</taxon>
        <taxon>Oxyuroidea</taxon>
        <taxon>Oxyuridae</taxon>
        <taxon>Syphacia</taxon>
    </lineage>
</organism>
<sequence>MSTPKERKGEVSSTGRVTRVDVKYAFISSNKLGSVFVPPSAALPPDCPISDLTHYFKAGDIVHFVAVRQHGKNECQWLATKVSLSSNNEMYQNPEKPSTSKQQIVWVSSVSETFAYGRNEELGMVFIPGVAFSPTEVTKLDSYLSSGDTLIVTVRPQSERSGCSWIAEFATKVMHQAVNLPANSCSNSTELSNDSVKDRPEIRRGLGVVTEVTKTTAVVYDSFGEMMKCSCLTWKGGCRGNILADGLDEIVFPGEYILFEAVLTSSGWRTLFWNCMDDESNQSDASTQTAITPEQMILRAFDEDIISYLRKKIPNVLAYNHL</sequence>
<dbReference type="Pfam" id="PF25558">
    <property type="entry name" value="DUF7930"/>
    <property type="match status" value="1"/>
</dbReference>
<dbReference type="AlphaFoldDB" id="A0A0N5AFB0"/>
<protein>
    <submittedName>
        <fullName evidence="3">S1 motif domain-containing protein</fullName>
    </submittedName>
</protein>
<evidence type="ECO:0000259" key="1">
    <source>
        <dbReference type="Pfam" id="PF25558"/>
    </source>
</evidence>